<dbReference type="GO" id="GO:0016787">
    <property type="term" value="F:hydrolase activity"/>
    <property type="evidence" value="ECO:0007669"/>
    <property type="project" value="UniProtKB-UniRule"/>
</dbReference>
<gene>
    <name evidence="5" type="ORF">SAMN02745129_1032</name>
</gene>
<keyword evidence="2" id="KW-0378">Hydrolase</keyword>
<feature type="short sequence motif" description="DGA/G" evidence="2">
    <location>
        <begin position="256"/>
        <end position="258"/>
    </location>
</feature>
<reference evidence="5 6" key="1">
    <citation type="submission" date="2016-11" db="EMBL/GenBank/DDBJ databases">
        <authorList>
            <person name="Jaros S."/>
            <person name="Januszkiewicz K."/>
            <person name="Wedrychowicz H."/>
        </authorList>
    </citation>
    <scope>NUCLEOTIDE SEQUENCE [LARGE SCALE GENOMIC DNA]</scope>
    <source>
        <strain evidence="5 6">DSM 16917</strain>
    </source>
</reference>
<accession>A0A1M5NFL4</accession>
<name>A0A1M5NFL4_9GAMM</name>
<feature type="short sequence motif" description="GXSXG" evidence="2">
    <location>
        <begin position="109"/>
        <end position="113"/>
    </location>
</feature>
<dbReference type="STRING" id="299255.SAMN02745129_1032"/>
<dbReference type="EMBL" id="FQXG01000001">
    <property type="protein sequence ID" value="SHG88262.1"/>
    <property type="molecule type" value="Genomic_DNA"/>
</dbReference>
<feature type="short sequence motif" description="GXGXXG" evidence="2">
    <location>
        <begin position="80"/>
        <end position="85"/>
    </location>
</feature>
<feature type="chain" id="PRO_5009912581" evidence="3">
    <location>
        <begin position="21"/>
        <end position="395"/>
    </location>
</feature>
<dbReference type="GO" id="GO:0016042">
    <property type="term" value="P:lipid catabolic process"/>
    <property type="evidence" value="ECO:0007669"/>
    <property type="project" value="UniProtKB-UniRule"/>
</dbReference>
<dbReference type="AlphaFoldDB" id="A0A1M5NFL4"/>
<feature type="active site" description="Proton acceptor" evidence="2">
    <location>
        <position position="256"/>
    </location>
</feature>
<organism evidence="5 6">
    <name type="scientific">Ferrimonas marina</name>
    <dbReference type="NCBI Taxonomy" id="299255"/>
    <lineage>
        <taxon>Bacteria</taxon>
        <taxon>Pseudomonadati</taxon>
        <taxon>Pseudomonadota</taxon>
        <taxon>Gammaproteobacteria</taxon>
        <taxon>Alteromonadales</taxon>
        <taxon>Ferrimonadaceae</taxon>
        <taxon>Ferrimonas</taxon>
    </lineage>
</organism>
<protein>
    <submittedName>
        <fullName evidence="5">Patatin-like phospholipase</fullName>
    </submittedName>
</protein>
<dbReference type="PROSITE" id="PS51635">
    <property type="entry name" value="PNPLA"/>
    <property type="match status" value="1"/>
</dbReference>
<dbReference type="Pfam" id="PF01734">
    <property type="entry name" value="Patatin"/>
    <property type="match status" value="1"/>
</dbReference>
<evidence type="ECO:0000259" key="4">
    <source>
        <dbReference type="PROSITE" id="PS51635"/>
    </source>
</evidence>
<evidence type="ECO:0000256" key="2">
    <source>
        <dbReference type="PROSITE-ProRule" id="PRU01161"/>
    </source>
</evidence>
<dbReference type="InterPro" id="IPR002641">
    <property type="entry name" value="PNPLA_dom"/>
</dbReference>
<feature type="active site" description="Nucleophile" evidence="2">
    <location>
        <position position="111"/>
    </location>
</feature>
<keyword evidence="1 2" id="KW-0443">Lipid metabolism</keyword>
<proteinExistence type="predicted"/>
<dbReference type="Proteomes" id="UP000184268">
    <property type="component" value="Unassembled WGS sequence"/>
</dbReference>
<dbReference type="Gene3D" id="3.40.1090.10">
    <property type="entry name" value="Cytosolic phospholipase A2 catalytic domain"/>
    <property type="match status" value="1"/>
</dbReference>
<dbReference type="SUPFAM" id="SSF52151">
    <property type="entry name" value="FabD/lysophospholipase-like"/>
    <property type="match status" value="1"/>
</dbReference>
<keyword evidence="6" id="KW-1185">Reference proteome</keyword>
<feature type="signal peptide" evidence="3">
    <location>
        <begin position="1"/>
        <end position="20"/>
    </location>
</feature>
<dbReference type="PROSITE" id="PS51257">
    <property type="entry name" value="PROKAR_LIPOPROTEIN"/>
    <property type="match status" value="1"/>
</dbReference>
<feature type="domain" description="PNPLA" evidence="4">
    <location>
        <begin position="76"/>
        <end position="269"/>
    </location>
</feature>
<dbReference type="RefSeq" id="WP_067654686.1">
    <property type="nucleotide sequence ID" value="NZ_FQXG01000001.1"/>
</dbReference>
<evidence type="ECO:0000256" key="3">
    <source>
        <dbReference type="SAM" id="SignalP"/>
    </source>
</evidence>
<dbReference type="InterPro" id="IPR016035">
    <property type="entry name" value="Acyl_Trfase/lysoPLipase"/>
</dbReference>
<dbReference type="OrthoDB" id="9798773at2"/>
<evidence type="ECO:0000256" key="1">
    <source>
        <dbReference type="ARBA" id="ARBA00023098"/>
    </source>
</evidence>
<evidence type="ECO:0000313" key="5">
    <source>
        <dbReference type="EMBL" id="SHG88262.1"/>
    </source>
</evidence>
<sequence>MVRWLSLALVWILVGCNAVSRTPLPPQYQTEAQVLGRDDLRHWADQLEQDNWEQLMAKAEAEQRLEGIRNQSHNYLILSGGGDNGAYGAGLLLGWSARGDRPRFTMVTGISTGALIAPFAFLGEAYNPALKELYTTMGSDDIFRQKGLFSMLGSDALADSTPLAALIESYLDDEMIQALAEAYYQGRTLLIGTTNLDAARPVMWNITRIAATEHPQAPQLIRQLFLASASLPGLFPPVYVPVTAGDDQRFDEMHVDGGATAQLFFYPSQVDWRALERRLGVVGQPQLFLIRNAHLSPSYKPVDPKIGAIAGKTIDSLIRTQGIGDLYRIAYLAQRDGLGVHASWIPDGVGSEVEKDEVFDPDYMRVLFDEGFDRAKRGEAWHDLPPQQVKTGSGG</sequence>
<keyword evidence="2" id="KW-0442">Lipid degradation</keyword>
<evidence type="ECO:0000313" key="6">
    <source>
        <dbReference type="Proteomes" id="UP000184268"/>
    </source>
</evidence>
<keyword evidence="3" id="KW-0732">Signal</keyword>